<proteinExistence type="predicted"/>
<dbReference type="EMBL" id="SEWF01000022">
    <property type="protein sequence ID" value="RYU94729.1"/>
    <property type="molecule type" value="Genomic_DNA"/>
</dbReference>
<dbReference type="RefSeq" id="WP_130022139.1">
    <property type="nucleotide sequence ID" value="NZ_SEWF01000022.1"/>
</dbReference>
<evidence type="ECO:0000313" key="2">
    <source>
        <dbReference type="EMBL" id="RYU94729.1"/>
    </source>
</evidence>
<dbReference type="AlphaFoldDB" id="A0A4Q5LYG7"/>
<accession>A0A4Q5LYG7</accession>
<reference evidence="2 3" key="1">
    <citation type="submission" date="2019-02" db="EMBL/GenBank/DDBJ databases">
        <title>Bacterial novel species Emticicia sp. 17J42-9 isolated from soil.</title>
        <authorList>
            <person name="Jung H.-Y."/>
        </authorList>
    </citation>
    <scope>NUCLEOTIDE SEQUENCE [LARGE SCALE GENOMIC DNA]</scope>
    <source>
        <strain evidence="2 3">17J42-9</strain>
    </source>
</reference>
<dbReference type="Proteomes" id="UP000293162">
    <property type="component" value="Unassembled WGS sequence"/>
</dbReference>
<feature type="chain" id="PRO_5020226040" description="DNA-binding protein" evidence="1">
    <location>
        <begin position="20"/>
        <end position="122"/>
    </location>
</feature>
<evidence type="ECO:0008006" key="4">
    <source>
        <dbReference type="Google" id="ProtNLM"/>
    </source>
</evidence>
<evidence type="ECO:0000313" key="3">
    <source>
        <dbReference type="Proteomes" id="UP000293162"/>
    </source>
</evidence>
<keyword evidence="1" id="KW-0732">Signal</keyword>
<gene>
    <name evidence="2" type="ORF">EWM59_15460</name>
</gene>
<protein>
    <recommendedName>
        <fullName evidence="4">DNA-binding protein</fullName>
    </recommendedName>
</protein>
<feature type="signal peptide" evidence="1">
    <location>
        <begin position="1"/>
        <end position="19"/>
    </location>
</feature>
<dbReference type="OrthoDB" id="1524522at2"/>
<keyword evidence="3" id="KW-1185">Reference proteome</keyword>
<evidence type="ECO:0000256" key="1">
    <source>
        <dbReference type="SAM" id="SignalP"/>
    </source>
</evidence>
<name>A0A4Q5LYG7_9BACT</name>
<comment type="caution">
    <text evidence="2">The sequence shown here is derived from an EMBL/GenBank/DDBJ whole genome shotgun (WGS) entry which is preliminary data.</text>
</comment>
<sequence>MKKLLLVALLSCLVSAAYSQTDTLTTDKVAAYVDKQVVVKGVVAGARRFETGERAPLLLINLDEAYPNTPLTVVLYKEVLEKATINEQELTGKKVVASGKISVYRGRNQLVIEKLEDLKIGN</sequence>
<organism evidence="2 3">
    <name type="scientific">Emticicia agri</name>
    <dbReference type="NCBI Taxonomy" id="2492393"/>
    <lineage>
        <taxon>Bacteria</taxon>
        <taxon>Pseudomonadati</taxon>
        <taxon>Bacteroidota</taxon>
        <taxon>Cytophagia</taxon>
        <taxon>Cytophagales</taxon>
        <taxon>Leadbetterellaceae</taxon>
        <taxon>Emticicia</taxon>
    </lineage>
</organism>